<dbReference type="RefSeq" id="WP_009111301.1">
    <property type="nucleotide sequence ID" value="NZ_KZ819076.1"/>
</dbReference>
<dbReference type="Gene3D" id="1.10.3720.10">
    <property type="entry name" value="MetI-like"/>
    <property type="match status" value="1"/>
</dbReference>
<name>A0A2U1U4Y4_9GAMM</name>
<accession>A0A2U1U4Y4</accession>
<dbReference type="Proteomes" id="UP000296159">
    <property type="component" value="Unassembled WGS sequence"/>
</dbReference>
<dbReference type="Pfam" id="PF00528">
    <property type="entry name" value="BPD_transp_1"/>
    <property type="match status" value="1"/>
</dbReference>
<dbReference type="AlphaFoldDB" id="A0A2U1U4Y4"/>
<gene>
    <name evidence="9" type="ORF">DDT56_08240</name>
</gene>
<keyword evidence="2 7" id="KW-0813">Transport</keyword>
<dbReference type="GO" id="GO:0005886">
    <property type="term" value="C:plasma membrane"/>
    <property type="evidence" value="ECO:0007669"/>
    <property type="project" value="UniProtKB-SubCell"/>
</dbReference>
<reference evidence="9 10" key="1">
    <citation type="submission" date="2018-04" db="EMBL/GenBank/DDBJ databases">
        <title>Brenneria corticis sp.nov.</title>
        <authorList>
            <person name="Li Y."/>
        </authorList>
    </citation>
    <scope>NUCLEOTIDE SEQUENCE [LARGE SCALE GENOMIC DNA]</scope>
    <source>
        <strain evidence="9 10">CFCC 11842</strain>
    </source>
</reference>
<evidence type="ECO:0000256" key="3">
    <source>
        <dbReference type="ARBA" id="ARBA00022519"/>
    </source>
</evidence>
<keyword evidence="4 7" id="KW-0812">Transmembrane</keyword>
<dbReference type="GO" id="GO:0031460">
    <property type="term" value="P:glycine betaine transport"/>
    <property type="evidence" value="ECO:0007669"/>
    <property type="project" value="TreeGrafter"/>
</dbReference>
<dbReference type="InterPro" id="IPR000515">
    <property type="entry name" value="MetI-like"/>
</dbReference>
<feature type="transmembrane region" description="Helical" evidence="7">
    <location>
        <begin position="89"/>
        <end position="113"/>
    </location>
</feature>
<dbReference type="InterPro" id="IPR051204">
    <property type="entry name" value="ABC_transp_perm/SBD"/>
</dbReference>
<keyword evidence="3" id="KW-0997">Cell inner membrane</keyword>
<proteinExistence type="inferred from homology"/>
<keyword evidence="10" id="KW-1185">Reference proteome</keyword>
<evidence type="ECO:0000256" key="7">
    <source>
        <dbReference type="RuleBase" id="RU363032"/>
    </source>
</evidence>
<dbReference type="PANTHER" id="PTHR30177">
    <property type="entry name" value="GLYCINE BETAINE/L-PROLINE TRANSPORT SYSTEM PERMEASE PROTEIN PROW"/>
    <property type="match status" value="1"/>
</dbReference>
<dbReference type="GO" id="GO:0055085">
    <property type="term" value="P:transmembrane transport"/>
    <property type="evidence" value="ECO:0007669"/>
    <property type="project" value="InterPro"/>
</dbReference>
<feature type="transmembrane region" description="Helical" evidence="7">
    <location>
        <begin position="20"/>
        <end position="42"/>
    </location>
</feature>
<comment type="caution">
    <text evidence="9">The sequence shown here is derived from an EMBL/GenBank/DDBJ whole genome shotgun (WGS) entry which is preliminary data.</text>
</comment>
<feature type="transmembrane region" description="Helical" evidence="7">
    <location>
        <begin position="134"/>
        <end position="152"/>
    </location>
</feature>
<feature type="domain" description="ABC transmembrane type-1" evidence="8">
    <location>
        <begin position="21"/>
        <end position="207"/>
    </location>
</feature>
<comment type="subcellular location">
    <subcellularLocation>
        <location evidence="1">Cell inner membrane</location>
        <topology evidence="1">Multi-pass membrane protein</topology>
    </subcellularLocation>
    <subcellularLocation>
        <location evidence="7">Cell membrane</location>
        <topology evidence="7">Multi-pass membrane protein</topology>
    </subcellularLocation>
</comment>
<evidence type="ECO:0000256" key="5">
    <source>
        <dbReference type="ARBA" id="ARBA00022989"/>
    </source>
</evidence>
<evidence type="ECO:0000256" key="4">
    <source>
        <dbReference type="ARBA" id="ARBA00022692"/>
    </source>
</evidence>
<dbReference type="SUPFAM" id="SSF161098">
    <property type="entry name" value="MetI-like"/>
    <property type="match status" value="1"/>
</dbReference>
<evidence type="ECO:0000256" key="6">
    <source>
        <dbReference type="ARBA" id="ARBA00023136"/>
    </source>
</evidence>
<keyword evidence="5 7" id="KW-1133">Transmembrane helix</keyword>
<dbReference type="PROSITE" id="PS50928">
    <property type="entry name" value="ABC_TM1"/>
    <property type="match status" value="1"/>
</dbReference>
<keyword evidence="6 7" id="KW-0472">Membrane</keyword>
<dbReference type="PANTHER" id="PTHR30177:SF33">
    <property type="entry name" value="POSSIBLE OSMOPROTECTANT (GLYCINE BETAINE_CARNITINE_CHOLINE_L-PROLINE) TRANSPORT INTEGRAL MEMBRANE PROTEIN ABC TRANSPORTER PROZ"/>
    <property type="match status" value="1"/>
</dbReference>
<keyword evidence="3" id="KW-1003">Cell membrane</keyword>
<evidence type="ECO:0000313" key="10">
    <source>
        <dbReference type="Proteomes" id="UP000296159"/>
    </source>
</evidence>
<feature type="transmembrane region" description="Helical" evidence="7">
    <location>
        <begin position="63"/>
        <end position="83"/>
    </location>
</feature>
<evidence type="ECO:0000256" key="2">
    <source>
        <dbReference type="ARBA" id="ARBA00022448"/>
    </source>
</evidence>
<evidence type="ECO:0000313" key="9">
    <source>
        <dbReference type="EMBL" id="PWC16723.1"/>
    </source>
</evidence>
<dbReference type="InterPro" id="IPR035906">
    <property type="entry name" value="MetI-like_sf"/>
</dbReference>
<organism evidence="9 10">
    <name type="scientific">Brenneria corticis</name>
    <dbReference type="NCBI Taxonomy" id="2173106"/>
    <lineage>
        <taxon>Bacteria</taxon>
        <taxon>Pseudomonadati</taxon>
        <taxon>Pseudomonadota</taxon>
        <taxon>Gammaproteobacteria</taxon>
        <taxon>Enterobacterales</taxon>
        <taxon>Pectobacteriaceae</taxon>
        <taxon>Brenneria</taxon>
    </lineage>
</organism>
<feature type="transmembrane region" description="Helical" evidence="7">
    <location>
        <begin position="158"/>
        <end position="178"/>
    </location>
</feature>
<protein>
    <submittedName>
        <fullName evidence="9">ABC transporter permease</fullName>
    </submittedName>
</protein>
<evidence type="ECO:0000256" key="1">
    <source>
        <dbReference type="ARBA" id="ARBA00004429"/>
    </source>
</evidence>
<dbReference type="CDD" id="cd06261">
    <property type="entry name" value="TM_PBP2"/>
    <property type="match status" value="1"/>
</dbReference>
<feature type="transmembrane region" description="Helical" evidence="7">
    <location>
        <begin position="190"/>
        <end position="210"/>
    </location>
</feature>
<evidence type="ECO:0000259" key="8">
    <source>
        <dbReference type="PROSITE" id="PS50928"/>
    </source>
</evidence>
<sequence length="242" mass="25678">MIDWFLDSAHWLGDEGMLQLIYQHLLYSLAALAIALALAFPVGCYVGHTGKGGVMLIGWANALRALPSFGLIILLVILFGPVFESDMAFIVPCLIVLIILALPPIMLGIYSGIAAIDSAVIDAAAGMGYSPLRILFTVELPCALALILSGIRSAALQIISTATIAAYVSLGGLGRLIIDGRAQNDYQQMAAGAILVALLALLTDCLFSLLTRLCVSPGILRRESRLKKHVSTSSSLDRSLVK</sequence>
<comment type="similarity">
    <text evidence="7">Belongs to the binding-protein-dependent transport system permease family.</text>
</comment>
<dbReference type="EMBL" id="QDKH01000008">
    <property type="protein sequence ID" value="PWC16723.1"/>
    <property type="molecule type" value="Genomic_DNA"/>
</dbReference>